<dbReference type="GeneID" id="111085501"/>
<name>A0ABM1S8V0_LIMPO</name>
<evidence type="ECO:0000313" key="2">
    <source>
        <dbReference type="Proteomes" id="UP000694941"/>
    </source>
</evidence>
<dbReference type="SUPFAM" id="SSF48113">
    <property type="entry name" value="Heme-dependent peroxidases"/>
    <property type="match status" value="1"/>
</dbReference>
<dbReference type="RefSeq" id="XP_022240055.1">
    <property type="nucleotide sequence ID" value="XM_022384347.1"/>
</dbReference>
<dbReference type="InterPro" id="IPR037120">
    <property type="entry name" value="Haem_peroxidase_sf_animal"/>
</dbReference>
<accession>A0ABM1S8V0</accession>
<evidence type="ECO:0000313" key="3">
    <source>
        <dbReference type="RefSeq" id="XP_022240055.1"/>
    </source>
</evidence>
<dbReference type="Gene3D" id="1.10.640.10">
    <property type="entry name" value="Haem peroxidase domain superfamily, animal type"/>
    <property type="match status" value="1"/>
</dbReference>
<evidence type="ECO:0000256" key="1">
    <source>
        <dbReference type="ARBA" id="ARBA00022559"/>
    </source>
</evidence>
<sequence>MAWKLKLFFSDENTDYLVVSDQLDAIRNVNLARILCGNSDTIDVIQRSSFDLPDPFLNPRVLCTNLPTLNLEKWKEQSSCSVGNTQLNVGTSGRVSPCKSCSCMTEGPICSSLRIPNCFMLISTFPLELILRDEVCTVQCSHALHGFASVSHQSSKLVRPTN</sequence>
<keyword evidence="1" id="KW-0560">Oxidoreductase</keyword>
<gene>
    <name evidence="3" type="primary">LOC111085501</name>
</gene>
<keyword evidence="1" id="KW-0575">Peroxidase</keyword>
<dbReference type="PANTHER" id="PTHR11475">
    <property type="entry name" value="OXIDASE/PEROXIDASE"/>
    <property type="match status" value="1"/>
</dbReference>
<protein>
    <submittedName>
        <fullName evidence="3">Uncharacterized protein LOC111085501</fullName>
    </submittedName>
</protein>
<dbReference type="InterPro" id="IPR010255">
    <property type="entry name" value="Haem_peroxidase_sf"/>
</dbReference>
<dbReference type="Proteomes" id="UP000694941">
    <property type="component" value="Unplaced"/>
</dbReference>
<keyword evidence="2" id="KW-1185">Reference proteome</keyword>
<reference evidence="3" key="1">
    <citation type="submission" date="2025-08" db="UniProtKB">
        <authorList>
            <consortium name="RefSeq"/>
        </authorList>
    </citation>
    <scope>IDENTIFICATION</scope>
    <source>
        <tissue evidence="3">Muscle</tissue>
    </source>
</reference>
<dbReference type="PROSITE" id="PS50292">
    <property type="entry name" value="PEROXIDASE_3"/>
    <property type="match status" value="1"/>
</dbReference>
<dbReference type="InterPro" id="IPR019791">
    <property type="entry name" value="Haem_peroxidase_animal"/>
</dbReference>
<proteinExistence type="predicted"/>
<dbReference type="PANTHER" id="PTHR11475:SF134">
    <property type="entry name" value="LD42267P"/>
    <property type="match status" value="1"/>
</dbReference>
<organism evidence="2 3">
    <name type="scientific">Limulus polyphemus</name>
    <name type="common">Atlantic horseshoe crab</name>
    <dbReference type="NCBI Taxonomy" id="6850"/>
    <lineage>
        <taxon>Eukaryota</taxon>
        <taxon>Metazoa</taxon>
        <taxon>Ecdysozoa</taxon>
        <taxon>Arthropoda</taxon>
        <taxon>Chelicerata</taxon>
        <taxon>Merostomata</taxon>
        <taxon>Xiphosura</taxon>
        <taxon>Limulidae</taxon>
        <taxon>Limulus</taxon>
    </lineage>
</organism>